<sequence>MNRKNLLIIVFLFSSFFTFAEGSGEPYPIDGYKTTGIRRLVRLQKIIDGQIKDTKPIPGALKSIKDIKLNLLGVRGDSLETFPQADKKLQQKLNNLFPNLHESYSVALLDITNGKKIRYASRQDTKGFQPGSVGKLAVIAGLFNELERLYPNSYEDRVNLLKTRFVKAGTWGNYDEHTVPFFDTITNVLVKRTVKEYDIFSLYEWVDHMLSVSNNGAASIVWREAVLMRAFGQDYPNLTEEQASEYFKTTPRASLQNLANLLVNEPLLKIGISEEEWRLGSMFTQGAKRIIPGSGGSIGSPRGLMKFLIALERGKIVDYNSSLEIKRMMYMTDRRIRYGASPRLTNAAIYFKSGSLYQCKPEEGFTCKKYMGNVQNYMNSVVIVEQPDGATYMVVVMTNVLRKNSNLDHMGLASSIDDLIRKP</sequence>
<dbReference type="GO" id="GO:0008800">
    <property type="term" value="F:beta-lactamase activity"/>
    <property type="evidence" value="ECO:0007669"/>
    <property type="project" value="InterPro"/>
</dbReference>
<dbReference type="AlphaFoldDB" id="A0A2N3HZH9"/>
<dbReference type="Pfam" id="PF13354">
    <property type="entry name" value="Beta-lactamase2"/>
    <property type="match status" value="1"/>
</dbReference>
<dbReference type="Proteomes" id="UP000233535">
    <property type="component" value="Unassembled WGS sequence"/>
</dbReference>
<name>A0A2N3HZH9_9BACT</name>
<keyword evidence="1" id="KW-0732">Signal</keyword>
<reference evidence="3 4" key="1">
    <citation type="journal article" date="2017" name="Front. Microbiol.">
        <title>Labilibaculum manganireducens gen. nov., sp. nov. and Labilibaculum filiforme sp. nov., Novel Bacteroidetes Isolated from Subsurface Sediments of the Baltic Sea.</title>
        <authorList>
            <person name="Vandieken V."/>
            <person name="Marshall I.P."/>
            <person name="Niemann H."/>
            <person name="Engelen B."/>
            <person name="Cypionka H."/>
        </authorList>
    </citation>
    <scope>NUCLEOTIDE SEQUENCE [LARGE SCALE GENOMIC DNA]</scope>
    <source>
        <strain evidence="3 4">59.16B</strain>
    </source>
</reference>
<organism evidence="3 4">
    <name type="scientific">Labilibaculum filiforme</name>
    <dbReference type="NCBI Taxonomy" id="1940526"/>
    <lineage>
        <taxon>Bacteria</taxon>
        <taxon>Pseudomonadati</taxon>
        <taxon>Bacteroidota</taxon>
        <taxon>Bacteroidia</taxon>
        <taxon>Marinilabiliales</taxon>
        <taxon>Marinifilaceae</taxon>
        <taxon>Labilibaculum</taxon>
    </lineage>
</organism>
<keyword evidence="4" id="KW-1185">Reference proteome</keyword>
<evidence type="ECO:0000313" key="3">
    <source>
        <dbReference type="EMBL" id="PKQ63462.1"/>
    </source>
</evidence>
<proteinExistence type="predicted"/>
<evidence type="ECO:0000313" key="4">
    <source>
        <dbReference type="Proteomes" id="UP000233535"/>
    </source>
</evidence>
<dbReference type="Gene3D" id="3.40.710.10">
    <property type="entry name" value="DD-peptidase/beta-lactamase superfamily"/>
    <property type="match status" value="1"/>
</dbReference>
<gene>
    <name evidence="3" type="ORF">BZG02_08780</name>
</gene>
<comment type="caution">
    <text evidence="3">The sequence shown here is derived from an EMBL/GenBank/DDBJ whole genome shotgun (WGS) entry which is preliminary data.</text>
</comment>
<protein>
    <recommendedName>
        <fullName evidence="2">Beta-lactamase class A catalytic domain-containing protein</fullName>
    </recommendedName>
</protein>
<feature type="signal peptide" evidence="1">
    <location>
        <begin position="1"/>
        <end position="20"/>
    </location>
</feature>
<evidence type="ECO:0000256" key="1">
    <source>
        <dbReference type="SAM" id="SignalP"/>
    </source>
</evidence>
<dbReference type="GO" id="GO:0030655">
    <property type="term" value="P:beta-lactam antibiotic catabolic process"/>
    <property type="evidence" value="ECO:0007669"/>
    <property type="project" value="InterPro"/>
</dbReference>
<feature type="domain" description="Beta-lactamase class A catalytic" evidence="2">
    <location>
        <begin position="106"/>
        <end position="398"/>
    </location>
</feature>
<accession>A0A2N3HZH9</accession>
<dbReference type="SUPFAM" id="SSF56601">
    <property type="entry name" value="beta-lactamase/transpeptidase-like"/>
    <property type="match status" value="1"/>
</dbReference>
<dbReference type="InterPro" id="IPR012338">
    <property type="entry name" value="Beta-lactam/transpept-like"/>
</dbReference>
<evidence type="ECO:0000259" key="2">
    <source>
        <dbReference type="Pfam" id="PF13354"/>
    </source>
</evidence>
<dbReference type="OrthoDB" id="9772863at2"/>
<dbReference type="EMBL" id="MVDD01000005">
    <property type="protein sequence ID" value="PKQ63462.1"/>
    <property type="molecule type" value="Genomic_DNA"/>
</dbReference>
<feature type="chain" id="PRO_5014988506" description="Beta-lactamase class A catalytic domain-containing protein" evidence="1">
    <location>
        <begin position="21"/>
        <end position="423"/>
    </location>
</feature>
<dbReference type="InterPro" id="IPR045155">
    <property type="entry name" value="Beta-lactam_cat"/>
</dbReference>